<evidence type="ECO:0000256" key="1">
    <source>
        <dbReference type="SAM" id="Phobius"/>
    </source>
</evidence>
<dbReference type="InParanoid" id="T0PWT5"/>
<gene>
    <name evidence="2" type="ORF">SDRG_12231</name>
</gene>
<dbReference type="GeneID" id="19952958"/>
<keyword evidence="1" id="KW-0472">Membrane</keyword>
<dbReference type="Proteomes" id="UP000030762">
    <property type="component" value="Unassembled WGS sequence"/>
</dbReference>
<proteinExistence type="predicted"/>
<evidence type="ECO:0000313" key="3">
    <source>
        <dbReference type="Proteomes" id="UP000030762"/>
    </source>
</evidence>
<feature type="transmembrane region" description="Helical" evidence="1">
    <location>
        <begin position="112"/>
        <end position="131"/>
    </location>
</feature>
<protein>
    <submittedName>
        <fullName evidence="2">Uncharacterized protein</fullName>
    </submittedName>
</protein>
<keyword evidence="1" id="KW-0812">Transmembrane</keyword>
<dbReference type="EMBL" id="JH767179">
    <property type="protein sequence ID" value="EQC29949.1"/>
    <property type="molecule type" value="Genomic_DNA"/>
</dbReference>
<sequence>MLQFAWTSTGVLIYCVTGSAPLPTYFLLLMGLVGSLSTLAMLVPLAAALDIQRKHGTMLRTHLLELEFARRDAVLSGTDAGFDDRIARFETIIDAVDNHDARMTFLWMEISLARLATVGATLASLVSYIAFHAVPFTWAGLNGYNVVQNQMWASSLDPRSNTPEAVHGVIFN</sequence>
<name>T0PWT5_SAPDV</name>
<organism evidence="2 3">
    <name type="scientific">Saprolegnia diclina (strain VS20)</name>
    <dbReference type="NCBI Taxonomy" id="1156394"/>
    <lineage>
        <taxon>Eukaryota</taxon>
        <taxon>Sar</taxon>
        <taxon>Stramenopiles</taxon>
        <taxon>Oomycota</taxon>
        <taxon>Saprolegniomycetes</taxon>
        <taxon>Saprolegniales</taxon>
        <taxon>Saprolegniaceae</taxon>
        <taxon>Saprolegnia</taxon>
    </lineage>
</organism>
<feature type="transmembrane region" description="Helical" evidence="1">
    <location>
        <begin position="26"/>
        <end position="49"/>
    </location>
</feature>
<accession>T0PWT5</accession>
<reference evidence="2 3" key="1">
    <citation type="submission" date="2012-04" db="EMBL/GenBank/DDBJ databases">
        <title>The Genome Sequence of Saprolegnia declina VS20.</title>
        <authorList>
            <consortium name="The Broad Institute Genome Sequencing Platform"/>
            <person name="Russ C."/>
            <person name="Nusbaum C."/>
            <person name="Tyler B."/>
            <person name="van West P."/>
            <person name="Dieguez-Uribeondo J."/>
            <person name="de Bruijn I."/>
            <person name="Tripathy S."/>
            <person name="Jiang R."/>
            <person name="Young S.K."/>
            <person name="Zeng Q."/>
            <person name="Gargeya S."/>
            <person name="Fitzgerald M."/>
            <person name="Haas B."/>
            <person name="Abouelleil A."/>
            <person name="Alvarado L."/>
            <person name="Arachchi H.M."/>
            <person name="Berlin A."/>
            <person name="Chapman S.B."/>
            <person name="Goldberg J."/>
            <person name="Griggs A."/>
            <person name="Gujja S."/>
            <person name="Hansen M."/>
            <person name="Howarth C."/>
            <person name="Imamovic A."/>
            <person name="Larimer J."/>
            <person name="McCowen C."/>
            <person name="Montmayeur A."/>
            <person name="Murphy C."/>
            <person name="Neiman D."/>
            <person name="Pearson M."/>
            <person name="Priest M."/>
            <person name="Roberts A."/>
            <person name="Saif S."/>
            <person name="Shea T."/>
            <person name="Sisk P."/>
            <person name="Sykes S."/>
            <person name="Wortman J."/>
            <person name="Nusbaum C."/>
            <person name="Birren B."/>
        </authorList>
    </citation>
    <scope>NUCLEOTIDE SEQUENCE [LARGE SCALE GENOMIC DNA]</scope>
    <source>
        <strain evidence="2 3">VS20</strain>
    </source>
</reference>
<evidence type="ECO:0000313" key="2">
    <source>
        <dbReference type="EMBL" id="EQC29949.1"/>
    </source>
</evidence>
<dbReference type="RefSeq" id="XP_008616516.1">
    <property type="nucleotide sequence ID" value="XM_008618294.1"/>
</dbReference>
<keyword evidence="1" id="KW-1133">Transmembrane helix</keyword>
<dbReference type="AlphaFoldDB" id="T0PWT5"/>
<dbReference type="VEuPathDB" id="FungiDB:SDRG_12231"/>
<keyword evidence="3" id="KW-1185">Reference proteome</keyword>